<evidence type="ECO:0000313" key="2">
    <source>
        <dbReference type="EMBL" id="DAG01630.1"/>
    </source>
</evidence>
<proteinExistence type="predicted"/>
<reference evidence="2" key="1">
    <citation type="journal article" date="2021" name="Proc. Natl. Acad. Sci. U.S.A.">
        <title>A Catalog of Tens of Thousands of Viruses from Human Metagenomes Reveals Hidden Associations with Chronic Diseases.</title>
        <authorList>
            <person name="Tisza M.J."/>
            <person name="Buck C.B."/>
        </authorList>
    </citation>
    <scope>NUCLEOTIDE SEQUENCE</scope>
    <source>
        <strain evidence="2">Ct87j35</strain>
    </source>
</reference>
<feature type="region of interest" description="Disordered" evidence="1">
    <location>
        <begin position="447"/>
        <end position="515"/>
    </location>
</feature>
<dbReference type="EMBL" id="BK016196">
    <property type="protein sequence ID" value="DAG01630.1"/>
    <property type="molecule type" value="Genomic_DNA"/>
</dbReference>
<dbReference type="InterPro" id="IPR021145">
    <property type="entry name" value="Portal_protein_SPP1_Gp6-like"/>
</dbReference>
<feature type="compositionally biased region" description="Basic and acidic residues" evidence="1">
    <location>
        <begin position="447"/>
        <end position="456"/>
    </location>
</feature>
<accession>A0A8S5V4J8</accession>
<name>A0A8S5V4J8_9CAUD</name>
<protein>
    <submittedName>
        <fullName evidence="2">Portal protein</fullName>
    </submittedName>
</protein>
<organism evidence="2">
    <name type="scientific">Siphoviridae sp. ct87j35</name>
    <dbReference type="NCBI Taxonomy" id="2825356"/>
    <lineage>
        <taxon>Viruses</taxon>
        <taxon>Duplodnaviria</taxon>
        <taxon>Heunggongvirae</taxon>
        <taxon>Uroviricota</taxon>
        <taxon>Caudoviricetes</taxon>
    </lineage>
</organism>
<feature type="compositionally biased region" description="Polar residues" evidence="1">
    <location>
        <begin position="457"/>
        <end position="471"/>
    </location>
</feature>
<evidence type="ECO:0000256" key="1">
    <source>
        <dbReference type="SAM" id="MobiDB-lite"/>
    </source>
</evidence>
<sequence>MSKGDYDTDFSFMNSGSLFPSKEIRQRNSVYRWRAKEFSGEYADGKCLIGIENGVNTTLNYKTISTNYFKLLTNKMGDLVFNNNITIRSGNITRDKEINRLVESTNWCNDIRSAFKKATIYGDACIKTYAGGISAFSPLNCFKVVDEHDVENVLGYVMYEFLYTSDRGVKHITHIRFEINFKGRVFEQVRLFSGYSRFGTVGSAVDYTYKDRIIPKTGVWYDTGVDDCELVQWLTINQESDGVYGESLYCDIEDVVFAVEQRLSSEYHGLNNLQNPFLVLGASAVQTDQATGERSVKLIDNKIMIQRDSGGVKPEFIAPEYKLEASETLVETLRDLIYELSELSRSYLSGQYSGNPSEESINNLIKSAIDKGNRLITEMMGAFKDSLYVLCRLNGINIAKEELTLDFNVGRADDGMTIMNVCEKAVSNKILSRATLREKYYGYTREQSEAEERQIELENSGNNDQLANYDTQIVKEADSDSKQIEKIDDKDDKDKDNEKENSDKEIKEEGQNEVE</sequence>
<feature type="compositionally biased region" description="Basic and acidic residues" evidence="1">
    <location>
        <begin position="473"/>
        <end position="515"/>
    </location>
</feature>
<dbReference type="Pfam" id="PF05133">
    <property type="entry name" value="SPP1_portal"/>
    <property type="match status" value="1"/>
</dbReference>